<dbReference type="eggNOG" id="ENOG502Z83P">
    <property type="taxonomic scope" value="Bacteria"/>
</dbReference>
<evidence type="ECO:0000256" key="2">
    <source>
        <dbReference type="ARBA" id="ARBA00006275"/>
    </source>
</evidence>
<feature type="chain" id="PRO_5010219718" evidence="7">
    <location>
        <begin position="22"/>
        <end position="435"/>
    </location>
</feature>
<keyword evidence="5" id="KW-0998">Cell outer membrane</keyword>
<dbReference type="PROSITE" id="PS51257">
    <property type="entry name" value="PROKAR_LIPOPROTEIN"/>
    <property type="match status" value="1"/>
</dbReference>
<comment type="subcellular location">
    <subcellularLocation>
        <location evidence="1">Cell outer membrane</location>
    </subcellularLocation>
</comment>
<keyword evidence="3 7" id="KW-0732">Signal</keyword>
<evidence type="ECO:0000256" key="6">
    <source>
        <dbReference type="SAM" id="MobiDB-lite"/>
    </source>
</evidence>
<feature type="region of interest" description="Disordered" evidence="6">
    <location>
        <begin position="402"/>
        <end position="435"/>
    </location>
</feature>
<dbReference type="Pfam" id="PF07980">
    <property type="entry name" value="SusD_RagB"/>
    <property type="match status" value="1"/>
</dbReference>
<dbReference type="SUPFAM" id="SSF48452">
    <property type="entry name" value="TPR-like"/>
    <property type="match status" value="1"/>
</dbReference>
<gene>
    <name evidence="9" type="ORF">SAMN04487992_11739</name>
</gene>
<evidence type="ECO:0000256" key="5">
    <source>
        <dbReference type="ARBA" id="ARBA00023237"/>
    </source>
</evidence>
<feature type="signal peptide" evidence="7">
    <location>
        <begin position="1"/>
        <end position="21"/>
    </location>
</feature>
<keyword evidence="10" id="KW-1185">Reference proteome</keyword>
<comment type="similarity">
    <text evidence="2">Belongs to the SusD family.</text>
</comment>
<evidence type="ECO:0000256" key="3">
    <source>
        <dbReference type="ARBA" id="ARBA00022729"/>
    </source>
</evidence>
<proteinExistence type="inferred from homology"/>
<feature type="compositionally biased region" description="Low complexity" evidence="6">
    <location>
        <begin position="426"/>
        <end position="435"/>
    </location>
</feature>
<name>A0A1G7LEQ9_9FLAO</name>
<evidence type="ECO:0000259" key="8">
    <source>
        <dbReference type="Pfam" id="PF07980"/>
    </source>
</evidence>
<evidence type="ECO:0000256" key="7">
    <source>
        <dbReference type="SAM" id="SignalP"/>
    </source>
</evidence>
<keyword evidence="4" id="KW-0472">Membrane</keyword>
<dbReference type="Proteomes" id="UP000182114">
    <property type="component" value="Unassembled WGS sequence"/>
</dbReference>
<evidence type="ECO:0000256" key="4">
    <source>
        <dbReference type="ARBA" id="ARBA00023136"/>
    </source>
</evidence>
<dbReference type="Gene3D" id="1.25.40.390">
    <property type="match status" value="2"/>
</dbReference>
<accession>A0A1G7LEQ9</accession>
<dbReference type="InterPro" id="IPR011990">
    <property type="entry name" value="TPR-like_helical_dom_sf"/>
</dbReference>
<protein>
    <submittedName>
        <fullName evidence="9">SusD family protein</fullName>
    </submittedName>
</protein>
<reference evidence="10" key="1">
    <citation type="submission" date="2016-10" db="EMBL/GenBank/DDBJ databases">
        <authorList>
            <person name="Varghese N."/>
            <person name="Submissions S."/>
        </authorList>
    </citation>
    <scope>NUCLEOTIDE SEQUENCE [LARGE SCALE GENOMIC DNA]</scope>
    <source>
        <strain evidence="10">DSM 24729</strain>
    </source>
</reference>
<dbReference type="GO" id="GO:0009279">
    <property type="term" value="C:cell outer membrane"/>
    <property type="evidence" value="ECO:0007669"/>
    <property type="project" value="UniProtKB-SubCell"/>
</dbReference>
<evidence type="ECO:0000313" key="9">
    <source>
        <dbReference type="EMBL" id="SDF47794.1"/>
    </source>
</evidence>
<dbReference type="RefSeq" id="WP_074539422.1">
    <property type="nucleotide sequence ID" value="NZ_FNBD01000017.1"/>
</dbReference>
<evidence type="ECO:0000256" key="1">
    <source>
        <dbReference type="ARBA" id="ARBA00004442"/>
    </source>
</evidence>
<dbReference type="AlphaFoldDB" id="A0A1G7LEQ9"/>
<dbReference type="InterPro" id="IPR012944">
    <property type="entry name" value="SusD_RagB_dom"/>
</dbReference>
<feature type="domain" description="RagB/SusD" evidence="8">
    <location>
        <begin position="317"/>
        <end position="431"/>
    </location>
</feature>
<evidence type="ECO:0000313" key="10">
    <source>
        <dbReference type="Proteomes" id="UP000182114"/>
    </source>
</evidence>
<dbReference type="EMBL" id="FNBD01000017">
    <property type="protein sequence ID" value="SDF47794.1"/>
    <property type="molecule type" value="Genomic_DNA"/>
</dbReference>
<sequence length="435" mass="47681">MKNLIKHITFILLLVSVSACNTEYLDPNSTLEPDVVNNTDNLIELLNGVQKRWSSDRSGAVYTYTSISGLNTGELRLLNPGNLGEAEIDLGGNNVNGGNELLINIWTNIMLCRKEATTVIEAADVATDDTQIANSLKAYGLFYRALSHGTLIQYFEQFPLEIIENGTFSTKTIVLDNAIADLTEAKSYINSGLSTSVTAGVFDSVDLENSVNALLARFNLMNGAYLAAIDAANEIDLTVSSTWEYDASVPNPLAFWFGSQNVTQAKDLTFGLPSDLLPDNDDERVSFYVTAEDLNAANPDYQAVGFFLNNLDEIPVYLPGEILLIKAEAYAREDDLTNAVIELNKVLTKTAATDAFGLGANLPAYAGALTKEAILDEIYRNRRVELYLTGLSLEDSRRFNRPGATAADAERNRDYYPYPNSERDNNTNTPDNPTS</sequence>
<organism evidence="9 10">
    <name type="scientific">Cellulophaga baltica</name>
    <dbReference type="NCBI Taxonomy" id="76594"/>
    <lineage>
        <taxon>Bacteria</taxon>
        <taxon>Pseudomonadati</taxon>
        <taxon>Bacteroidota</taxon>
        <taxon>Flavobacteriia</taxon>
        <taxon>Flavobacteriales</taxon>
        <taxon>Flavobacteriaceae</taxon>
        <taxon>Cellulophaga</taxon>
    </lineage>
</organism>